<comment type="caution">
    <text evidence="7">The sequence shown here is derived from an EMBL/GenBank/DDBJ whole genome shotgun (WGS) entry which is preliminary data.</text>
</comment>
<evidence type="ECO:0000256" key="1">
    <source>
        <dbReference type="ARBA" id="ARBA00004123"/>
    </source>
</evidence>
<gene>
    <name evidence="7" type="ORF">PIB30_034723</name>
</gene>
<evidence type="ECO:0000256" key="5">
    <source>
        <dbReference type="SAM" id="MobiDB-lite"/>
    </source>
</evidence>
<keyword evidence="3" id="KW-0539">Nucleus</keyword>
<dbReference type="InterPro" id="IPR000504">
    <property type="entry name" value="RRM_dom"/>
</dbReference>
<protein>
    <recommendedName>
        <fullName evidence="6">RRM domain-containing protein</fullName>
    </recommendedName>
</protein>
<evidence type="ECO:0000313" key="7">
    <source>
        <dbReference type="EMBL" id="MED6170813.1"/>
    </source>
</evidence>
<evidence type="ECO:0000256" key="3">
    <source>
        <dbReference type="ARBA" id="ARBA00023242"/>
    </source>
</evidence>
<dbReference type="CDD" id="cd21546">
    <property type="entry name" value="SPOC_FPA-like"/>
    <property type="match status" value="1"/>
</dbReference>
<keyword evidence="8" id="KW-1185">Reference proteome</keyword>
<evidence type="ECO:0000313" key="8">
    <source>
        <dbReference type="Proteomes" id="UP001341840"/>
    </source>
</evidence>
<dbReference type="EMBL" id="JASCZI010151197">
    <property type="protein sequence ID" value="MED6170813.1"/>
    <property type="molecule type" value="Genomic_DNA"/>
</dbReference>
<evidence type="ECO:0000256" key="2">
    <source>
        <dbReference type="ARBA" id="ARBA00022884"/>
    </source>
</evidence>
<accession>A0ABU6VF26</accession>
<dbReference type="InterPro" id="IPR035979">
    <property type="entry name" value="RBD_domain_sf"/>
</dbReference>
<reference evidence="7 8" key="1">
    <citation type="journal article" date="2023" name="Plants (Basel)">
        <title>Bridging the Gap: Combining Genomics and Transcriptomics Approaches to Understand Stylosanthes scabra, an Orphan Legume from the Brazilian Caatinga.</title>
        <authorList>
            <person name="Ferreira-Neto J.R.C."/>
            <person name="da Silva M.D."/>
            <person name="Binneck E."/>
            <person name="de Melo N.F."/>
            <person name="da Silva R.H."/>
            <person name="de Melo A.L.T.M."/>
            <person name="Pandolfi V."/>
            <person name="Bustamante F.O."/>
            <person name="Brasileiro-Vidal A.C."/>
            <person name="Benko-Iseppon A.M."/>
        </authorList>
    </citation>
    <scope>NUCLEOTIDE SEQUENCE [LARGE SCALE GENOMIC DNA]</scope>
    <source>
        <tissue evidence="7">Leaves</tissue>
    </source>
</reference>
<dbReference type="Pfam" id="PF07744">
    <property type="entry name" value="SPOC"/>
    <property type="match status" value="1"/>
</dbReference>
<dbReference type="PANTHER" id="PTHR23189">
    <property type="entry name" value="RNA RECOGNITION MOTIF-CONTAINING"/>
    <property type="match status" value="1"/>
</dbReference>
<dbReference type="InterPro" id="IPR012921">
    <property type="entry name" value="SPOC_C"/>
</dbReference>
<comment type="subcellular location">
    <subcellularLocation>
        <location evidence="1">Nucleus</location>
    </subcellularLocation>
</comment>
<dbReference type="SMART" id="SM00360">
    <property type="entry name" value="RRM"/>
    <property type="match status" value="1"/>
</dbReference>
<evidence type="ECO:0000256" key="4">
    <source>
        <dbReference type="PROSITE-ProRule" id="PRU00176"/>
    </source>
</evidence>
<dbReference type="Proteomes" id="UP001341840">
    <property type="component" value="Unassembled WGS sequence"/>
</dbReference>
<sequence>MGKDGQPCNTLWISFSPSSHIDEHMIRNTLISFGQIKSVKTFSSRNLVCVEFTTVDDAQRAKEGLEGNVFNDPRIKPHAALANEKNPFRPLKLDGFGSNNHPIMAQGSKPFISPTEFSDMDTLHRMLPSIVKGTNKHPTTSSIECFQRDSKRPKIGANLLNNNASFPLRNADDGHGLRKEPHHHIWHGIIAKGGTPVCHARCVAYGKELGIELPHVVDCIARTELDMLARYYADAIGFDIVFFLPEPDNEDDFASYTDFLEYLKVNNRAGVAKCVNDTNFFLVPPDFLTKIMKITAPAPEHIYGVVFKFPTVPSSTPMEKTTHLPASTSIGYMHRILPSQAQCDLIPTKEKQSLPMDYNTKLPLKPPHPATSNDPPSTHSLPPNHAPRKTLSAPEGSLAYIP</sequence>
<dbReference type="Pfam" id="PF00076">
    <property type="entry name" value="RRM_1"/>
    <property type="match status" value="1"/>
</dbReference>
<proteinExistence type="predicted"/>
<keyword evidence="2 4" id="KW-0694">RNA-binding</keyword>
<evidence type="ECO:0000259" key="6">
    <source>
        <dbReference type="PROSITE" id="PS50102"/>
    </source>
</evidence>
<name>A0ABU6VF26_9FABA</name>
<dbReference type="InterPro" id="IPR012677">
    <property type="entry name" value="Nucleotide-bd_a/b_plait_sf"/>
</dbReference>
<feature type="region of interest" description="Disordered" evidence="5">
    <location>
        <begin position="357"/>
        <end position="402"/>
    </location>
</feature>
<feature type="domain" description="RRM" evidence="6">
    <location>
        <begin position="9"/>
        <end position="82"/>
    </location>
</feature>
<organism evidence="7 8">
    <name type="scientific">Stylosanthes scabra</name>
    <dbReference type="NCBI Taxonomy" id="79078"/>
    <lineage>
        <taxon>Eukaryota</taxon>
        <taxon>Viridiplantae</taxon>
        <taxon>Streptophyta</taxon>
        <taxon>Embryophyta</taxon>
        <taxon>Tracheophyta</taxon>
        <taxon>Spermatophyta</taxon>
        <taxon>Magnoliopsida</taxon>
        <taxon>eudicotyledons</taxon>
        <taxon>Gunneridae</taxon>
        <taxon>Pentapetalae</taxon>
        <taxon>rosids</taxon>
        <taxon>fabids</taxon>
        <taxon>Fabales</taxon>
        <taxon>Fabaceae</taxon>
        <taxon>Papilionoideae</taxon>
        <taxon>50 kb inversion clade</taxon>
        <taxon>dalbergioids sensu lato</taxon>
        <taxon>Dalbergieae</taxon>
        <taxon>Pterocarpus clade</taxon>
        <taxon>Stylosanthes</taxon>
    </lineage>
</organism>
<feature type="compositionally biased region" description="Polar residues" evidence="5">
    <location>
        <begin position="370"/>
        <end position="381"/>
    </location>
</feature>
<dbReference type="Gene3D" id="3.30.70.330">
    <property type="match status" value="1"/>
</dbReference>
<dbReference type="PROSITE" id="PS50102">
    <property type="entry name" value="RRM"/>
    <property type="match status" value="1"/>
</dbReference>
<dbReference type="SUPFAM" id="SSF54928">
    <property type="entry name" value="RNA-binding domain, RBD"/>
    <property type="match status" value="1"/>
</dbReference>